<dbReference type="AlphaFoldDB" id="A0A2P9AQ80"/>
<evidence type="ECO:0000313" key="2">
    <source>
        <dbReference type="Proteomes" id="UP000245698"/>
    </source>
</evidence>
<protein>
    <submittedName>
        <fullName evidence="1">Uncharacterized protein</fullName>
    </submittedName>
</protein>
<accession>A0A2P9AQ80</accession>
<dbReference type="EMBL" id="FUIG01000042">
    <property type="protein sequence ID" value="SJM33266.1"/>
    <property type="molecule type" value="Genomic_DNA"/>
</dbReference>
<reference evidence="2" key="1">
    <citation type="submission" date="2016-12" db="EMBL/GenBank/DDBJ databases">
        <authorList>
            <person name="Brunel B."/>
        </authorList>
    </citation>
    <scope>NUCLEOTIDE SEQUENCE [LARGE SCALE GENOMIC DNA]</scope>
</reference>
<proteinExistence type="predicted"/>
<keyword evidence="2" id="KW-1185">Reference proteome</keyword>
<dbReference type="Proteomes" id="UP000245698">
    <property type="component" value="Unassembled WGS sequence"/>
</dbReference>
<name>A0A2P9AQ80_9HYPH</name>
<evidence type="ECO:0000313" key="1">
    <source>
        <dbReference type="EMBL" id="SJM33266.1"/>
    </source>
</evidence>
<dbReference type="RefSeq" id="WP_133254831.1">
    <property type="nucleotide sequence ID" value="NZ_FUIG01000042.1"/>
</dbReference>
<organism evidence="1 2">
    <name type="scientific">Mesorhizobium delmotii</name>
    <dbReference type="NCBI Taxonomy" id="1631247"/>
    <lineage>
        <taxon>Bacteria</taxon>
        <taxon>Pseudomonadati</taxon>
        <taxon>Pseudomonadota</taxon>
        <taxon>Alphaproteobacteria</taxon>
        <taxon>Hyphomicrobiales</taxon>
        <taxon>Phyllobacteriaceae</taxon>
        <taxon>Mesorhizobium</taxon>
    </lineage>
</organism>
<gene>
    <name evidence="1" type="ORF">BQ8482_340162</name>
</gene>
<sequence length="65" mass="6844">MLRAGAVPVPAALELPGLARGTYRVIAWGTNAGRQTAEWQANSDGWLKLDVPPFSADVALAIRGV</sequence>